<comment type="caution">
    <text evidence="1">The sequence shown here is derived from an EMBL/GenBank/DDBJ whole genome shotgun (WGS) entry which is preliminary data.</text>
</comment>
<gene>
    <name evidence="1" type="ORF">LTS18_002890</name>
</gene>
<organism evidence="1 2">
    <name type="scientific">Coniosporium uncinatum</name>
    <dbReference type="NCBI Taxonomy" id="93489"/>
    <lineage>
        <taxon>Eukaryota</taxon>
        <taxon>Fungi</taxon>
        <taxon>Dikarya</taxon>
        <taxon>Ascomycota</taxon>
        <taxon>Pezizomycotina</taxon>
        <taxon>Dothideomycetes</taxon>
        <taxon>Dothideomycetes incertae sedis</taxon>
        <taxon>Coniosporium</taxon>
    </lineage>
</organism>
<proteinExistence type="predicted"/>
<feature type="non-terminal residue" evidence="1">
    <location>
        <position position="375"/>
    </location>
</feature>
<keyword evidence="2" id="KW-1185">Reference proteome</keyword>
<sequence length="375" mass="41214">MDAAKRGEEALFAGNYDKAIEHYTDAIKQSPTGVTYYIKRSAAYQRSNQLEHALADAEQAVVLATKRAKRELIADAQNRRMVVLFNMERYADAEYVSKIVRRLNEKDKTLGIWESKIKAKLGAEGGKGKTLSEHMAEVPSVSSISQANGSLNESKTPAQPSPQPTLKPSAPEVVQTPPSKVKHDWYQNNEKVTLTILAKGVPKEKTTIDFQVHSVSISYPTQAGTDYEFSLDPLFSSIDTADSSFTITAHKIELILKKATPGVKWKALEGDEVTPPTNESSNGLTNGNDAIKTAVLPNNTKTAPAYPTSSRSGAKNWDKVVDDLTRKPKKNGEEDTGGDEELDLDEGDGANDFFKQLFKGADPDTRRAMMKSYQE</sequence>
<reference evidence="1" key="1">
    <citation type="submission" date="2024-09" db="EMBL/GenBank/DDBJ databases">
        <title>Black Yeasts Isolated from many extreme environments.</title>
        <authorList>
            <person name="Coleine C."/>
            <person name="Stajich J.E."/>
            <person name="Selbmann L."/>
        </authorList>
    </citation>
    <scope>NUCLEOTIDE SEQUENCE</scope>
    <source>
        <strain evidence="1">CCFEE 5737</strain>
    </source>
</reference>
<dbReference type="Proteomes" id="UP001186974">
    <property type="component" value="Unassembled WGS sequence"/>
</dbReference>
<evidence type="ECO:0000313" key="2">
    <source>
        <dbReference type="Proteomes" id="UP001186974"/>
    </source>
</evidence>
<accession>A0ACC3DTX5</accession>
<dbReference type="EMBL" id="JAWDJW010000691">
    <property type="protein sequence ID" value="KAK3080187.1"/>
    <property type="molecule type" value="Genomic_DNA"/>
</dbReference>
<protein>
    <submittedName>
        <fullName evidence="1">Uncharacterized protein</fullName>
    </submittedName>
</protein>
<evidence type="ECO:0000313" key="1">
    <source>
        <dbReference type="EMBL" id="KAK3080187.1"/>
    </source>
</evidence>
<name>A0ACC3DTX5_9PEZI</name>